<feature type="region of interest" description="Disordered" evidence="1">
    <location>
        <begin position="133"/>
        <end position="215"/>
    </location>
</feature>
<protein>
    <recommendedName>
        <fullName evidence="4">DUF3306 domain-containing protein</fullName>
    </recommendedName>
</protein>
<evidence type="ECO:0000313" key="2">
    <source>
        <dbReference type="EMBL" id="EAQ07873.1"/>
    </source>
</evidence>
<dbReference type="Proteomes" id="UP000004507">
    <property type="component" value="Unassembled WGS sequence"/>
</dbReference>
<proteinExistence type="predicted"/>
<comment type="caution">
    <text evidence="2">The sequence shown here is derived from an EMBL/GenBank/DDBJ whole genome shotgun (WGS) entry which is preliminary data.</text>
</comment>
<evidence type="ECO:0008006" key="4">
    <source>
        <dbReference type="Google" id="ProtNLM"/>
    </source>
</evidence>
<reference evidence="2 3" key="1">
    <citation type="submission" date="2006-01" db="EMBL/GenBank/DDBJ databases">
        <authorList>
            <person name="Hagstrom A."/>
            <person name="Ferriera S."/>
            <person name="Johnson J."/>
            <person name="Kravitz S."/>
            <person name="Halpern A."/>
            <person name="Remington K."/>
            <person name="Beeson K."/>
            <person name="Tran B."/>
            <person name="Rogers Y.-H."/>
            <person name="Friedman R."/>
            <person name="Venter J.C."/>
        </authorList>
    </citation>
    <scope>NUCLEOTIDE SEQUENCE [LARGE SCALE GENOMIC DNA]</scope>
    <source>
        <strain evidence="2 3">SKA53</strain>
    </source>
</reference>
<evidence type="ECO:0000256" key="1">
    <source>
        <dbReference type="SAM" id="MobiDB-lite"/>
    </source>
</evidence>
<dbReference type="RefSeq" id="WP_007205775.1">
    <property type="nucleotide sequence ID" value="NZ_CH672414.1"/>
</dbReference>
<evidence type="ECO:0000313" key="3">
    <source>
        <dbReference type="Proteomes" id="UP000004507"/>
    </source>
</evidence>
<organism evidence="2 3">
    <name type="scientific">Yoonia vestfoldensis SKA53</name>
    <dbReference type="NCBI Taxonomy" id="314232"/>
    <lineage>
        <taxon>Bacteria</taxon>
        <taxon>Pseudomonadati</taxon>
        <taxon>Pseudomonadota</taxon>
        <taxon>Alphaproteobacteria</taxon>
        <taxon>Rhodobacterales</taxon>
        <taxon>Paracoccaceae</taxon>
        <taxon>Yoonia</taxon>
    </lineage>
</organism>
<feature type="compositionally biased region" description="Polar residues" evidence="1">
    <location>
        <begin position="178"/>
        <end position="188"/>
    </location>
</feature>
<dbReference type="OrthoDB" id="8100830at2"/>
<accession>A3V155</accession>
<dbReference type="eggNOG" id="ENOG50314BX">
    <property type="taxonomic scope" value="Bacteria"/>
</dbReference>
<dbReference type="HOGENOM" id="CLU_107031_0_0_5"/>
<keyword evidence="3" id="KW-1185">Reference proteome</keyword>
<feature type="compositionally biased region" description="Low complexity" evidence="1">
    <location>
        <begin position="189"/>
        <end position="203"/>
    </location>
</feature>
<dbReference type="Pfam" id="PF11748">
    <property type="entry name" value="DUF3306"/>
    <property type="match status" value="1"/>
</dbReference>
<dbReference type="EMBL" id="AAMS01000001">
    <property type="protein sequence ID" value="EAQ07873.1"/>
    <property type="molecule type" value="Genomic_DNA"/>
</dbReference>
<feature type="region of interest" description="Disordered" evidence="1">
    <location>
        <begin position="1"/>
        <end position="46"/>
    </location>
</feature>
<sequence length="215" mass="23402">MPKPTDETESFLGRWSRNKRAHPVMPEGVAEPEPATNQESEQEPLTEEQIAALPDIDDLTPQTDIRVFLQKGVPQALRNAALRRKWMLVPGIRDHNDPAVDYAWDWNTPGGVPGDGAAPSPERAAQMLRELFAPRQDPAATQVADTEGDSDHPGSIPTQESAVRQTTAALTQQETAANDPSSEPDTAPQTAQQQDIDLQTDLTPARRRHGGALPA</sequence>
<name>A3V155_9RHOB</name>
<dbReference type="InterPro" id="IPR021735">
    <property type="entry name" value="DUF3306"/>
</dbReference>
<feature type="compositionally biased region" description="Low complexity" evidence="1">
    <location>
        <begin position="165"/>
        <end position="177"/>
    </location>
</feature>
<dbReference type="AlphaFoldDB" id="A3V155"/>
<gene>
    <name evidence="2" type="ORF">SKA53_09124</name>
</gene>
<feature type="compositionally biased region" description="Basic residues" evidence="1">
    <location>
        <begin position="205"/>
        <end position="215"/>
    </location>
</feature>
<dbReference type="STRING" id="314232.SKA53_09124"/>